<feature type="region of interest" description="Disordered" evidence="1">
    <location>
        <begin position="681"/>
        <end position="743"/>
    </location>
</feature>
<dbReference type="EMBL" id="KE123846">
    <property type="protein sequence ID" value="EWC87297.1"/>
    <property type="molecule type" value="Genomic_DNA"/>
</dbReference>
<dbReference type="Proteomes" id="UP000030673">
    <property type="component" value="Unassembled WGS sequence"/>
</dbReference>
<dbReference type="InterPro" id="IPR036322">
    <property type="entry name" value="WD40_repeat_dom_sf"/>
</dbReference>
<evidence type="ECO:0000313" key="3">
    <source>
        <dbReference type="Proteomes" id="UP000030673"/>
    </source>
</evidence>
<evidence type="ECO:0000313" key="2">
    <source>
        <dbReference type="EMBL" id="EWC87297.1"/>
    </source>
</evidence>
<protein>
    <submittedName>
        <fullName evidence="2">Uncharacterized protein</fullName>
    </submittedName>
</protein>
<dbReference type="SUPFAM" id="SSF50978">
    <property type="entry name" value="WD40 repeat-like"/>
    <property type="match status" value="1"/>
</dbReference>
<keyword evidence="3" id="KW-1185">Reference proteome</keyword>
<feature type="compositionally biased region" description="Basic and acidic residues" evidence="1">
    <location>
        <begin position="681"/>
        <end position="694"/>
    </location>
</feature>
<gene>
    <name evidence="2" type="ORF">PFNF54_03869</name>
</gene>
<proteinExistence type="predicted"/>
<feature type="compositionally biased region" description="Low complexity" evidence="1">
    <location>
        <begin position="930"/>
        <end position="940"/>
    </location>
</feature>
<feature type="compositionally biased region" description="Polar residues" evidence="1">
    <location>
        <begin position="354"/>
        <end position="363"/>
    </location>
</feature>
<feature type="compositionally biased region" description="Basic and acidic residues" evidence="1">
    <location>
        <begin position="343"/>
        <end position="352"/>
    </location>
</feature>
<dbReference type="OMA" id="DHIKGND"/>
<feature type="compositionally biased region" description="Basic residues" evidence="1">
    <location>
        <begin position="1030"/>
        <end position="1039"/>
    </location>
</feature>
<reference evidence="2 3" key="1">
    <citation type="submission" date="2013-02" db="EMBL/GenBank/DDBJ databases">
        <title>The Genome Sequence of Plasmodium falciparum NF54.</title>
        <authorList>
            <consortium name="The Broad Institute Genome Sequencing Platform"/>
            <consortium name="The Broad Institute Genome Sequencing Center for Infectious Disease"/>
            <person name="Neafsey D."/>
            <person name="Cheeseman I."/>
            <person name="Volkman S."/>
            <person name="Adams J."/>
            <person name="Walker B."/>
            <person name="Young S.K."/>
            <person name="Zeng Q."/>
            <person name="Gargeya S."/>
            <person name="Fitzgerald M."/>
            <person name="Haas B."/>
            <person name="Abouelleil A."/>
            <person name="Alvarado L."/>
            <person name="Arachchi H.M."/>
            <person name="Berlin A.M."/>
            <person name="Chapman S.B."/>
            <person name="Dewar J."/>
            <person name="Goldberg J."/>
            <person name="Griggs A."/>
            <person name="Gujja S."/>
            <person name="Hansen M."/>
            <person name="Howarth C."/>
            <person name="Imamovic A."/>
            <person name="Larimer J."/>
            <person name="McCowan C."/>
            <person name="Murphy C."/>
            <person name="Neiman D."/>
            <person name="Pearson M."/>
            <person name="Priest M."/>
            <person name="Roberts A."/>
            <person name="Saif S."/>
            <person name="Shea T."/>
            <person name="Sisk P."/>
            <person name="Sykes S."/>
            <person name="Wortman J."/>
            <person name="Nusbaum C."/>
            <person name="Birren B."/>
        </authorList>
    </citation>
    <scope>NUCLEOTIDE SEQUENCE [LARGE SCALE GENOMIC DNA]</scope>
    <source>
        <strain evidence="2 3">NF54</strain>
    </source>
</reference>
<feature type="region of interest" description="Disordered" evidence="1">
    <location>
        <begin position="921"/>
        <end position="952"/>
    </location>
</feature>
<feature type="region of interest" description="Disordered" evidence="1">
    <location>
        <begin position="1020"/>
        <end position="1039"/>
    </location>
</feature>
<evidence type="ECO:0000256" key="1">
    <source>
        <dbReference type="SAM" id="MobiDB-lite"/>
    </source>
</evidence>
<accession>W7KCE9</accession>
<feature type="compositionally biased region" description="Basic and acidic residues" evidence="1">
    <location>
        <begin position="705"/>
        <end position="743"/>
    </location>
</feature>
<sequence length="1397" mass="166350">MAFSGFFKTKFPVDVHLYTIEGYNCKPYLFDCKLSVKKDKIIIWNNITELTFCEDKICDFLYIQLNMCYIRYINNDAIEKYIIVFMDISNTYYFYKYMMYCYIKGNLISYKYIDIYKVDCINRTLYKKKLFCIILQNHTKYEHIFVILKDDAEKKLKKYINISLLPKLNDQMNNSNGKGCEVHNADSIIRILKELYIKNEVFLIHIMNCINIQYSELECIYVDSTKFVLKNVFQIVEYNSFYSDGFSYRTFFLRDSDDDVWSNDEYTYYDKMKEIPVDTKPNIHNIQGIYYIIHRALERVKTIYCRIPTGYEILRNFYHGIHNDIQSSQQNNQYVQKNNIVHQERSSSDHANRNFGQHNMHNSQETHNDFQNILDAYQENIHLLRANLEDDHEICNIDEEMQKWEQTNERDQPTQEMNHEINNIEKKIVLINEQMCVIELPTYGVELSVYTIELPVHTIHLPIDSIDMSINGIKIPIHEIEIPLHKSEMSICKIEIPFCKTEIPIWKFEIPIRKHEQRIYDIDQHNGVIDHIIREIDDEIINFNKSISDINKNHIKCDQVHSHMNQSHHNITPSNCNTDQLNFDSDKSKMGDVQPNDQFNRFHMNNGQSNDKFDKLEIKSSNNNIVPYKNLNHKETFNNIMNILYNNIYFTNENTNLCLDYVPLILQAIKLFNERKMENRKTLPQNEHNEHNEGVHVTALSQENNRSEEDGLEKEKDDICARNDNVEKNDHVETNDHIKGNDNVEKNYPFEKCRYSVNNNTQGEAQKNLFGFPNLMKNSVSAENKKQDVDVLERYIDDYTETTIKVLRENKKRRKRRSKNSTKYEMNVEEMLKYLTCEIYLNVKNFMKEVAKQYRNDDELYCVISNNVLSKYATVCDFVKKKVNKSRVSMHPINKKKKTNKIQRKNTIKKNKMIQKNKYNIKNLNKDDNNNNNNNNNNNERGNRNATHNKSRNIKKNLHKYNSENTSYNTSENNNTFSNMYSNCVGNKFYMKFEGGKKYKSRMTNNPAWINEIINLSDSEESDNSEKKDDKKKKKEKQKYRMKYKHLSTSGIYSVVLRQNILPKGYKEKMERNSKELKLWNYINYDKIYNELCIFDFYDFNNRKKLYNVKREAFIYEDEKCIPKEIHINNEEGNQLILLDERYDTNFYMMDVKKEKLVRKWCNENIPITKLLKKMDNIYLGYNESSLFFVDTRLQRCIQNIFQYNKYASPIEHASIDNNGRITSSTSRGELKYYDGTINKQNKIKKSKNVIYCSDDMVHLTTSHKGLYSIVTCQKRIIIYDNFMDNKNFFDHVIRKCYRYQQNSIVLKLEPIDEFIHDLGDYTFIKTVSYSNSKYLFTFAKDFCVIWNLFQGINKNVSYTINKVPEDISDISLYDTSDEHDALLLATEYTLTLTRII</sequence>
<organism evidence="2 3">
    <name type="scientific">Plasmodium falciparum (isolate NF54)</name>
    <dbReference type="NCBI Taxonomy" id="5843"/>
    <lineage>
        <taxon>Eukaryota</taxon>
        <taxon>Sar</taxon>
        <taxon>Alveolata</taxon>
        <taxon>Apicomplexa</taxon>
        <taxon>Aconoidasida</taxon>
        <taxon>Haemosporida</taxon>
        <taxon>Plasmodiidae</taxon>
        <taxon>Plasmodium</taxon>
        <taxon>Plasmodium (Laverania)</taxon>
    </lineage>
</organism>
<name>W7KCE9_PLAFO</name>
<feature type="region of interest" description="Disordered" evidence="1">
    <location>
        <begin position="343"/>
        <end position="363"/>
    </location>
</feature>